<gene>
    <name evidence="1" type="ORF">H2B03_06910</name>
</gene>
<protein>
    <submittedName>
        <fullName evidence="1">Uncharacterized protein</fullName>
    </submittedName>
</protein>
<dbReference type="Proteomes" id="UP000559653">
    <property type="component" value="Unassembled WGS sequence"/>
</dbReference>
<dbReference type="EMBL" id="JACEMZ010000051">
    <property type="protein sequence ID" value="MBA4452876.1"/>
    <property type="molecule type" value="Genomic_DNA"/>
</dbReference>
<evidence type="ECO:0000313" key="1">
    <source>
        <dbReference type="EMBL" id="MBA4452876.1"/>
    </source>
</evidence>
<reference evidence="1 2" key="1">
    <citation type="journal article" date="2020" name="Appl. Environ. Microbiol.">
        <title>Genomic Characteristics of a Novel Species of Ammonia-Oxidizing Archaea from the Jiulong River Estuary.</title>
        <authorList>
            <person name="Zou D."/>
            <person name="Wan R."/>
            <person name="Han L."/>
            <person name="Xu M.N."/>
            <person name="Liu Y."/>
            <person name="Liu H."/>
            <person name="Kao S.J."/>
            <person name="Li M."/>
        </authorList>
    </citation>
    <scope>NUCLEOTIDE SEQUENCE [LARGE SCALE GENOMIC DNA]</scope>
    <source>
        <strain evidence="1">W1bin1</strain>
    </source>
</reference>
<accession>A0AC60VZV9</accession>
<name>A0AC60VZV9_9ARCH</name>
<evidence type="ECO:0000313" key="2">
    <source>
        <dbReference type="Proteomes" id="UP000559653"/>
    </source>
</evidence>
<comment type="caution">
    <text evidence="1">The sequence shown here is derived from an EMBL/GenBank/DDBJ whole genome shotgun (WGS) entry which is preliminary data.</text>
</comment>
<organism evidence="1 2">
    <name type="scientific">Candidatus Nitrosomaritimum aestuariumsis</name>
    <dbReference type="NCBI Taxonomy" id="3342354"/>
    <lineage>
        <taxon>Archaea</taxon>
        <taxon>Nitrososphaerota</taxon>
        <taxon>Nitrososphaeria</taxon>
        <taxon>Nitrosopumilales</taxon>
        <taxon>Nitrosopumilaceae</taxon>
        <taxon>Candidatus Nitrosomaritimum</taxon>
    </lineage>
</organism>
<proteinExistence type="predicted"/>
<sequence length="196" mass="21939">MIVFAVMTGVLLPVRLLFVTFVSDDWLGSFGVISAISVAILVLAKKKKLGEFGNMFQRQIEKLLKGKRRIVVYAETVFVLVLMGSMILAINQGNSTYAHMQDQFFVGEEIDNPEKIMQHTNEWTSSDWFYGFIAAPVAFVTAFPQMSAVIASIDGALDGWLMHFYTVGFVEYAEFLGILVAYRFVIKTKSKAAIVQ</sequence>